<keyword evidence="2" id="KW-1185">Reference proteome</keyword>
<comment type="caution">
    <text evidence="1">The sequence shown here is derived from an EMBL/GenBank/DDBJ whole genome shotgun (WGS) entry which is preliminary data.</text>
</comment>
<reference evidence="1 2" key="1">
    <citation type="submission" date="2018-02" db="EMBL/GenBank/DDBJ databases">
        <title>Insights into the biology of acidophilic members of the Acidiferrobacteraceae family derived from comparative genomic analyses.</title>
        <authorList>
            <person name="Issotta F."/>
            <person name="Thyssen C."/>
            <person name="Mena C."/>
            <person name="Moya A."/>
            <person name="Bellenberg S."/>
            <person name="Sproer C."/>
            <person name="Covarrubias P.C."/>
            <person name="Sand W."/>
            <person name="Quatrini R."/>
            <person name="Vera M."/>
        </authorList>
    </citation>
    <scope>NUCLEOTIDE SEQUENCE [LARGE SCALE GENOMIC DNA]</scope>
    <source>
        <strain evidence="2">m-1</strain>
    </source>
</reference>
<dbReference type="EMBL" id="PSYR01000002">
    <property type="protein sequence ID" value="RCN56289.1"/>
    <property type="molecule type" value="Genomic_DNA"/>
</dbReference>
<dbReference type="Proteomes" id="UP000253250">
    <property type="component" value="Unassembled WGS sequence"/>
</dbReference>
<gene>
    <name evidence="1" type="ORF">C4900_10630</name>
</gene>
<organism evidence="1 2">
    <name type="scientific">Acidiferrobacter thiooxydans</name>
    <dbReference type="NCBI Taxonomy" id="163359"/>
    <lineage>
        <taxon>Bacteria</taxon>
        <taxon>Pseudomonadati</taxon>
        <taxon>Pseudomonadota</taxon>
        <taxon>Gammaproteobacteria</taxon>
        <taxon>Acidiferrobacterales</taxon>
        <taxon>Acidiferrobacteraceae</taxon>
        <taxon>Acidiferrobacter</taxon>
    </lineage>
</organism>
<accession>A0A368HGG0</accession>
<name>A0A368HGG0_9GAMM</name>
<evidence type="ECO:0000313" key="2">
    <source>
        <dbReference type="Proteomes" id="UP000253250"/>
    </source>
</evidence>
<sequence length="70" mass="7283">MGHLARSDALLRGMTRIGSLVSWEGAGMGIAWSLPVPVPADAQAPRKGGAAGQPLLVVSRVFPYDARDAI</sequence>
<evidence type="ECO:0000313" key="1">
    <source>
        <dbReference type="EMBL" id="RCN56289.1"/>
    </source>
</evidence>
<protein>
    <submittedName>
        <fullName evidence="1">Uncharacterized protein</fullName>
    </submittedName>
</protein>
<proteinExistence type="predicted"/>
<dbReference type="AlphaFoldDB" id="A0A368HGG0"/>